<keyword evidence="3" id="KW-1185">Reference proteome</keyword>
<dbReference type="Pfam" id="PF01841">
    <property type="entry name" value="Transglut_core"/>
    <property type="match status" value="1"/>
</dbReference>
<dbReference type="InterPro" id="IPR013589">
    <property type="entry name" value="Bac_transglu_N"/>
</dbReference>
<dbReference type="AlphaFoldDB" id="A0A4Y3TUC5"/>
<evidence type="ECO:0000313" key="3">
    <source>
        <dbReference type="Proteomes" id="UP000317730"/>
    </source>
</evidence>
<reference evidence="2 3" key="1">
    <citation type="submission" date="2019-06" db="EMBL/GenBank/DDBJ databases">
        <title>Whole genome shotgun sequence of Acetobacter peroxydans NBRC 13755.</title>
        <authorList>
            <person name="Hosoyama A."/>
            <person name="Uohara A."/>
            <person name="Ohji S."/>
            <person name="Ichikawa N."/>
        </authorList>
    </citation>
    <scope>NUCLEOTIDE SEQUENCE [LARGE SCALE GENOMIC DNA]</scope>
    <source>
        <strain evidence="2 3">NBRC 13755</strain>
    </source>
</reference>
<dbReference type="EMBL" id="BJMV01000009">
    <property type="protein sequence ID" value="GEB86026.1"/>
    <property type="molecule type" value="Genomic_DNA"/>
</dbReference>
<evidence type="ECO:0000313" key="2">
    <source>
        <dbReference type="EMBL" id="GEB86026.1"/>
    </source>
</evidence>
<evidence type="ECO:0000259" key="1">
    <source>
        <dbReference type="SMART" id="SM00460"/>
    </source>
</evidence>
<dbReference type="OrthoDB" id="9804023at2"/>
<accession>A0A4Y3TUC5</accession>
<dbReference type="Pfam" id="PF08379">
    <property type="entry name" value="Bact_transglu_N"/>
    <property type="match status" value="1"/>
</dbReference>
<dbReference type="InterPro" id="IPR002931">
    <property type="entry name" value="Transglutaminase-like"/>
</dbReference>
<dbReference type="SUPFAM" id="SSF54001">
    <property type="entry name" value="Cysteine proteinases"/>
    <property type="match status" value="1"/>
</dbReference>
<dbReference type="RefSeq" id="WP_141376779.1">
    <property type="nucleotide sequence ID" value="NZ_BAPL01000032.1"/>
</dbReference>
<name>A0A4Y3TUC5_9PROT</name>
<organism evidence="2 3">
    <name type="scientific">Acetobacter peroxydans</name>
    <dbReference type="NCBI Taxonomy" id="104098"/>
    <lineage>
        <taxon>Bacteria</taxon>
        <taxon>Pseudomonadati</taxon>
        <taxon>Pseudomonadota</taxon>
        <taxon>Alphaproteobacteria</taxon>
        <taxon>Acetobacterales</taxon>
        <taxon>Acetobacteraceae</taxon>
        <taxon>Acetobacter</taxon>
    </lineage>
</organism>
<dbReference type="PANTHER" id="PTHR33490">
    <property type="entry name" value="BLR5614 PROTEIN-RELATED"/>
    <property type="match status" value="1"/>
</dbReference>
<dbReference type="Gene3D" id="3.10.620.30">
    <property type="match status" value="1"/>
</dbReference>
<protein>
    <recommendedName>
        <fullName evidence="1">Transglutaminase-like domain-containing protein</fullName>
    </recommendedName>
</protein>
<dbReference type="InterPro" id="IPR038765">
    <property type="entry name" value="Papain-like_cys_pep_sf"/>
</dbReference>
<sequence>MSSQIMLVHRTCYRYDKPVTMGPQTVRLRPMKACRTPVLTYELKVEPAGGVMAWEQDDNGNETARIRFDEKVTHFNIEVSLVADMAAYDPLCMGSEEPLSLDDNDLACREKPELGKEATTFINGLLTSLPDDPLRKFISTNEAIVRRVRYERRMEPGVLSAEEVLRRNNGSCRDSAWLMVLLARHLGYAARFVSGYLVQSLPGAGREEVLNCDLHAWAQILLPGHGWMGFDTTSGRLAGEGHIPLAVAAEPSGAAPISGLLDRCTSCFDVSMQVQRLFS</sequence>
<comment type="caution">
    <text evidence="2">The sequence shown here is derived from an EMBL/GenBank/DDBJ whole genome shotgun (WGS) entry which is preliminary data.</text>
</comment>
<dbReference type="SMART" id="SM00460">
    <property type="entry name" value="TGc"/>
    <property type="match status" value="1"/>
</dbReference>
<feature type="domain" description="Transglutaminase-like" evidence="1">
    <location>
        <begin position="164"/>
        <end position="234"/>
    </location>
</feature>
<dbReference type="Proteomes" id="UP000317730">
    <property type="component" value="Unassembled WGS sequence"/>
</dbReference>
<proteinExistence type="predicted"/>
<gene>
    <name evidence="2" type="ORF">APE01nite_18230</name>
</gene>
<dbReference type="PANTHER" id="PTHR33490:SF1">
    <property type="entry name" value="SLL1233 PROTEIN"/>
    <property type="match status" value="1"/>
</dbReference>